<gene>
    <name evidence="1" type="ORF">DEQ80_01735</name>
</gene>
<dbReference type="Proteomes" id="UP000264141">
    <property type="component" value="Unassembled WGS sequence"/>
</dbReference>
<dbReference type="AlphaFoldDB" id="A0A3D1JFL9"/>
<name>A0A3D1JFL9_9CHLR</name>
<dbReference type="STRING" id="229919.GCA_001050195_02043"/>
<protein>
    <submittedName>
        <fullName evidence="1">Uncharacterized protein</fullName>
    </submittedName>
</protein>
<proteinExistence type="predicted"/>
<evidence type="ECO:0000313" key="2">
    <source>
        <dbReference type="Proteomes" id="UP000264141"/>
    </source>
</evidence>
<comment type="caution">
    <text evidence="1">The sequence shown here is derived from an EMBL/GenBank/DDBJ whole genome shotgun (WGS) entry which is preliminary data.</text>
</comment>
<reference evidence="1 2" key="1">
    <citation type="journal article" date="2018" name="Nat. Biotechnol.">
        <title>A standardized bacterial taxonomy based on genome phylogeny substantially revises the tree of life.</title>
        <authorList>
            <person name="Parks D.H."/>
            <person name="Chuvochina M."/>
            <person name="Waite D.W."/>
            <person name="Rinke C."/>
            <person name="Skarshewski A."/>
            <person name="Chaumeil P.A."/>
            <person name="Hugenholtz P."/>
        </authorList>
    </citation>
    <scope>NUCLEOTIDE SEQUENCE [LARGE SCALE GENOMIC DNA]</scope>
    <source>
        <strain evidence="1">UBA8781</strain>
    </source>
</reference>
<organism evidence="1 2">
    <name type="scientific">Anaerolinea thermolimosa</name>
    <dbReference type="NCBI Taxonomy" id="229919"/>
    <lineage>
        <taxon>Bacteria</taxon>
        <taxon>Bacillati</taxon>
        <taxon>Chloroflexota</taxon>
        <taxon>Anaerolineae</taxon>
        <taxon>Anaerolineales</taxon>
        <taxon>Anaerolineaceae</taxon>
        <taxon>Anaerolinea</taxon>
    </lineage>
</organism>
<dbReference type="EMBL" id="DPBP01000007">
    <property type="protein sequence ID" value="HCE16558.1"/>
    <property type="molecule type" value="Genomic_DNA"/>
</dbReference>
<evidence type="ECO:0000313" key="1">
    <source>
        <dbReference type="EMBL" id="HCE16558.1"/>
    </source>
</evidence>
<sequence>MSFRLRIGSFLALVGMLAGISARPLPQSTGEGGLIFERTGQVVSGEFLDFYQQADDPLILFGDAISGVENHPVLPGVKVQYFQRARMELYPNEPEGKRVRLAPLGVWLYDETQRGEGVNLPFTPGACRLMGSKGFAVCYEFLKFYEEHNGALYFGEPISGLEKLANGRLVQYFERSRMEWWPENPAGARVVLTNVGQLDFDRVRRGQVNDQIAPTAFRLVVYAFPARPFIAPASQQTINVIVRDQGFHPVSGALVRLSVILPDRQVINLRLPETDDKGLTRATFEVGSFKPGDLVKVEINVDVNNADHVVTSTSFRIWW</sequence>
<accession>A0A3D1JFL9</accession>